<evidence type="ECO:0000256" key="1">
    <source>
        <dbReference type="SAM" id="Phobius"/>
    </source>
</evidence>
<feature type="transmembrane region" description="Helical" evidence="1">
    <location>
        <begin position="71"/>
        <end position="90"/>
    </location>
</feature>
<dbReference type="AlphaFoldDB" id="A0A397PNB0"/>
<keyword evidence="1" id="KW-1133">Transmembrane helix</keyword>
<name>A0A397PNB0_9HYPH</name>
<comment type="caution">
    <text evidence="2">The sequence shown here is derived from an EMBL/GenBank/DDBJ whole genome shotgun (WGS) entry which is preliminary data.</text>
</comment>
<keyword evidence="1" id="KW-0472">Membrane</keyword>
<keyword evidence="3" id="KW-1185">Reference proteome</keyword>
<accession>A0A397PNB0</accession>
<dbReference type="RefSeq" id="WP_119062413.1">
    <property type="nucleotide sequence ID" value="NZ_QXDF01000004.1"/>
</dbReference>
<keyword evidence="1" id="KW-0812">Transmembrane</keyword>
<evidence type="ECO:0000313" key="2">
    <source>
        <dbReference type="EMBL" id="RIA47231.1"/>
    </source>
</evidence>
<reference evidence="2 3" key="1">
    <citation type="submission" date="2018-08" db="EMBL/GenBank/DDBJ databases">
        <title>Genomic Encyclopedia of Archaeal and Bacterial Type Strains, Phase II (KMG-II): from individual species to whole genera.</title>
        <authorList>
            <person name="Goeker M."/>
        </authorList>
    </citation>
    <scope>NUCLEOTIDE SEQUENCE [LARGE SCALE GENOMIC DNA]</scope>
    <source>
        <strain evidence="2 3">DSM 5002</strain>
    </source>
</reference>
<evidence type="ECO:0000313" key="3">
    <source>
        <dbReference type="Proteomes" id="UP000266273"/>
    </source>
</evidence>
<protein>
    <submittedName>
        <fullName evidence="2">Uncharacterized protein</fullName>
    </submittedName>
</protein>
<gene>
    <name evidence="2" type="ORF">BXY53_2613</name>
</gene>
<dbReference type="OrthoDB" id="7960617at2"/>
<proteinExistence type="predicted"/>
<dbReference type="EMBL" id="QXDF01000004">
    <property type="protein sequence ID" value="RIA47231.1"/>
    <property type="molecule type" value="Genomic_DNA"/>
</dbReference>
<feature type="transmembrane region" description="Helical" evidence="1">
    <location>
        <begin position="110"/>
        <end position="129"/>
    </location>
</feature>
<dbReference type="Proteomes" id="UP000266273">
    <property type="component" value="Unassembled WGS sequence"/>
</dbReference>
<organism evidence="2 3">
    <name type="scientific">Dichotomicrobium thermohalophilum</name>
    <dbReference type="NCBI Taxonomy" id="933063"/>
    <lineage>
        <taxon>Bacteria</taxon>
        <taxon>Pseudomonadati</taxon>
        <taxon>Pseudomonadota</taxon>
        <taxon>Alphaproteobacteria</taxon>
        <taxon>Hyphomicrobiales</taxon>
        <taxon>Hyphomicrobiaceae</taxon>
        <taxon>Dichotomicrobium</taxon>
    </lineage>
</organism>
<sequence length="139" mass="15166">MRVLIFVVALGALWDGYTSFYGIAEFYDLVMGQSAPMRFVFAGVAAITIVGFMVATRLIWSGAEANNTISILLKVAWVVCFAIDLYTSFIGTRDFVFDGMAGGSANVFGLLIMSFLVTSSSVLLSQLITGKGIRKRYLY</sequence>
<feature type="transmembrane region" description="Helical" evidence="1">
    <location>
        <begin position="40"/>
        <end position="59"/>
    </location>
</feature>